<feature type="compositionally biased region" description="Polar residues" evidence="1">
    <location>
        <begin position="59"/>
        <end position="76"/>
    </location>
</feature>
<feature type="region of interest" description="Disordered" evidence="1">
    <location>
        <begin position="57"/>
        <end position="76"/>
    </location>
</feature>
<organism evidence="2 3">
    <name type="scientific">Caerostris darwini</name>
    <dbReference type="NCBI Taxonomy" id="1538125"/>
    <lineage>
        <taxon>Eukaryota</taxon>
        <taxon>Metazoa</taxon>
        <taxon>Ecdysozoa</taxon>
        <taxon>Arthropoda</taxon>
        <taxon>Chelicerata</taxon>
        <taxon>Arachnida</taxon>
        <taxon>Araneae</taxon>
        <taxon>Araneomorphae</taxon>
        <taxon>Entelegynae</taxon>
        <taxon>Araneoidea</taxon>
        <taxon>Araneidae</taxon>
        <taxon>Caerostris</taxon>
    </lineage>
</organism>
<proteinExistence type="predicted"/>
<evidence type="ECO:0000256" key="1">
    <source>
        <dbReference type="SAM" id="MobiDB-lite"/>
    </source>
</evidence>
<dbReference type="AlphaFoldDB" id="A0AAV4WYD3"/>
<dbReference type="EMBL" id="BPLQ01015341">
    <property type="protein sequence ID" value="GIY87482.1"/>
    <property type="molecule type" value="Genomic_DNA"/>
</dbReference>
<evidence type="ECO:0000313" key="3">
    <source>
        <dbReference type="Proteomes" id="UP001054837"/>
    </source>
</evidence>
<sequence>MMMMIRQNFRILKSPEKLRVVKSNRRTNSLAFSPTPRERKSYNLPFLARATRSEEIRNHPNSMPVSHSLSFSISET</sequence>
<keyword evidence="3" id="KW-1185">Reference proteome</keyword>
<name>A0AAV4WYD3_9ARAC</name>
<dbReference type="Proteomes" id="UP001054837">
    <property type="component" value="Unassembled WGS sequence"/>
</dbReference>
<protein>
    <submittedName>
        <fullName evidence="2">Uncharacterized protein</fullName>
    </submittedName>
</protein>
<accession>A0AAV4WYD3</accession>
<gene>
    <name evidence="2" type="ORF">CDAR_321101</name>
</gene>
<reference evidence="2 3" key="1">
    <citation type="submission" date="2021-06" db="EMBL/GenBank/DDBJ databases">
        <title>Caerostris darwini draft genome.</title>
        <authorList>
            <person name="Kono N."/>
            <person name="Arakawa K."/>
        </authorList>
    </citation>
    <scope>NUCLEOTIDE SEQUENCE [LARGE SCALE GENOMIC DNA]</scope>
</reference>
<comment type="caution">
    <text evidence="2">The sequence shown here is derived from an EMBL/GenBank/DDBJ whole genome shotgun (WGS) entry which is preliminary data.</text>
</comment>
<evidence type="ECO:0000313" key="2">
    <source>
        <dbReference type="EMBL" id="GIY87482.1"/>
    </source>
</evidence>